<sequence>LDDGQICGHGSEVVPDPGNDPHSENVLQDSEKFRQNLYNSLITGKMEIENILDDIVKVESDSKNDDEHSCQGKMAIEGILDEAIIKQQSALEQEFHPVQSSED</sequence>
<dbReference type="AlphaFoldDB" id="A0A0B6XUS6"/>
<dbReference type="EMBL" id="HACG01000799">
    <property type="protein sequence ID" value="CEK47664.1"/>
    <property type="molecule type" value="Transcribed_RNA"/>
</dbReference>
<reference evidence="2" key="1">
    <citation type="submission" date="2014-12" db="EMBL/GenBank/DDBJ databases">
        <title>Insight into the proteome of Arion vulgaris.</title>
        <authorList>
            <person name="Aradska J."/>
            <person name="Bulat T."/>
            <person name="Smidak R."/>
            <person name="Sarate P."/>
            <person name="Gangsoo J."/>
            <person name="Sialana F."/>
            <person name="Bilban M."/>
            <person name="Lubec G."/>
        </authorList>
    </citation>
    <scope>NUCLEOTIDE SEQUENCE</scope>
    <source>
        <tissue evidence="2">Skin</tissue>
    </source>
</reference>
<protein>
    <submittedName>
        <fullName evidence="2">Uncharacterized protein</fullName>
    </submittedName>
</protein>
<organism evidence="2">
    <name type="scientific">Arion vulgaris</name>
    <dbReference type="NCBI Taxonomy" id="1028688"/>
    <lineage>
        <taxon>Eukaryota</taxon>
        <taxon>Metazoa</taxon>
        <taxon>Spiralia</taxon>
        <taxon>Lophotrochozoa</taxon>
        <taxon>Mollusca</taxon>
        <taxon>Gastropoda</taxon>
        <taxon>Heterobranchia</taxon>
        <taxon>Euthyneura</taxon>
        <taxon>Panpulmonata</taxon>
        <taxon>Eupulmonata</taxon>
        <taxon>Stylommatophora</taxon>
        <taxon>Helicina</taxon>
        <taxon>Arionoidea</taxon>
        <taxon>Arionidae</taxon>
        <taxon>Arion</taxon>
    </lineage>
</organism>
<evidence type="ECO:0000256" key="1">
    <source>
        <dbReference type="SAM" id="MobiDB-lite"/>
    </source>
</evidence>
<evidence type="ECO:0000313" key="2">
    <source>
        <dbReference type="EMBL" id="CEK47664.1"/>
    </source>
</evidence>
<name>A0A0B6XUS6_9EUPU</name>
<proteinExistence type="predicted"/>
<feature type="compositionally biased region" description="Basic and acidic residues" evidence="1">
    <location>
        <begin position="19"/>
        <end position="30"/>
    </location>
</feature>
<feature type="non-terminal residue" evidence="2">
    <location>
        <position position="1"/>
    </location>
</feature>
<gene>
    <name evidence="2" type="primary">ORF1882</name>
</gene>
<feature type="non-terminal residue" evidence="2">
    <location>
        <position position="103"/>
    </location>
</feature>
<feature type="region of interest" description="Disordered" evidence="1">
    <location>
        <begin position="1"/>
        <end position="30"/>
    </location>
</feature>
<accession>A0A0B6XUS6</accession>